<evidence type="ECO:0000259" key="8">
    <source>
        <dbReference type="SMART" id="SM00965"/>
    </source>
</evidence>
<dbReference type="Proteomes" id="UP000220133">
    <property type="component" value="Chromosome"/>
</dbReference>
<dbReference type="InterPro" id="IPR037066">
    <property type="entry name" value="Plug_dom_sf"/>
</dbReference>
<evidence type="ECO:0000256" key="5">
    <source>
        <dbReference type="ARBA" id="ARBA00023136"/>
    </source>
</evidence>
<keyword evidence="3 7" id="KW-1134">Transmembrane beta strand</keyword>
<dbReference type="AlphaFoldDB" id="A0A291QT10"/>
<dbReference type="SMART" id="SM00965">
    <property type="entry name" value="STN"/>
    <property type="match status" value="1"/>
</dbReference>
<dbReference type="EMBL" id="CP023777">
    <property type="protein sequence ID" value="ATL46974.1"/>
    <property type="molecule type" value="Genomic_DNA"/>
</dbReference>
<comment type="subcellular location">
    <subcellularLocation>
        <location evidence="1 7">Cell outer membrane</location>
        <topology evidence="1 7">Multi-pass membrane protein</topology>
    </subcellularLocation>
</comment>
<comment type="similarity">
    <text evidence="7">Belongs to the TonB-dependent receptor family.</text>
</comment>
<dbReference type="Pfam" id="PF07715">
    <property type="entry name" value="Plug"/>
    <property type="match status" value="1"/>
</dbReference>
<evidence type="ECO:0000313" key="10">
    <source>
        <dbReference type="Proteomes" id="UP000220133"/>
    </source>
</evidence>
<dbReference type="Gene3D" id="2.60.40.1120">
    <property type="entry name" value="Carboxypeptidase-like, regulatory domain"/>
    <property type="match status" value="1"/>
</dbReference>
<dbReference type="Gene3D" id="2.170.130.10">
    <property type="entry name" value="TonB-dependent receptor, plug domain"/>
    <property type="match status" value="1"/>
</dbReference>
<feature type="domain" description="Secretin/TonB short N-terminal" evidence="8">
    <location>
        <begin position="69"/>
        <end position="121"/>
    </location>
</feature>
<name>A0A291QT10_9BACT</name>
<dbReference type="InterPro" id="IPR023996">
    <property type="entry name" value="TonB-dep_OMP_SusC/RagA"/>
</dbReference>
<protein>
    <submittedName>
        <fullName evidence="9">SusC/RagA family TonB-linked outer membrane protein</fullName>
    </submittedName>
</protein>
<dbReference type="InterPro" id="IPR039426">
    <property type="entry name" value="TonB-dep_rcpt-like"/>
</dbReference>
<dbReference type="NCBIfam" id="TIGR04057">
    <property type="entry name" value="SusC_RagA_signa"/>
    <property type="match status" value="1"/>
</dbReference>
<dbReference type="InterPro" id="IPR023997">
    <property type="entry name" value="TonB-dep_OMP_SusC/RagA_CS"/>
</dbReference>
<organism evidence="9 10">
    <name type="scientific">Chitinophaga caeni</name>
    <dbReference type="NCBI Taxonomy" id="2029983"/>
    <lineage>
        <taxon>Bacteria</taxon>
        <taxon>Pseudomonadati</taxon>
        <taxon>Bacteroidota</taxon>
        <taxon>Chitinophagia</taxon>
        <taxon>Chitinophagales</taxon>
        <taxon>Chitinophagaceae</taxon>
        <taxon>Chitinophaga</taxon>
    </lineage>
</organism>
<dbReference type="InterPro" id="IPR011662">
    <property type="entry name" value="Secretin/TonB_short_N"/>
</dbReference>
<dbReference type="NCBIfam" id="TIGR04056">
    <property type="entry name" value="OMP_RagA_SusC"/>
    <property type="match status" value="1"/>
</dbReference>
<keyword evidence="10" id="KW-1185">Reference proteome</keyword>
<dbReference type="Pfam" id="PF13715">
    <property type="entry name" value="CarbopepD_reg_2"/>
    <property type="match status" value="1"/>
</dbReference>
<reference evidence="9 10" key="1">
    <citation type="submission" date="2017-10" db="EMBL/GenBank/DDBJ databases">
        <title>Paenichitinophaga pekingensis gen. nov., sp. nov., isolated from activated sludge.</title>
        <authorList>
            <person name="Jin D."/>
            <person name="Kong X."/>
            <person name="Deng Y."/>
            <person name="Bai Z."/>
        </authorList>
    </citation>
    <scope>NUCLEOTIDE SEQUENCE [LARGE SCALE GENOMIC DNA]</scope>
    <source>
        <strain evidence="9 10">13</strain>
    </source>
</reference>
<dbReference type="GO" id="GO:0009279">
    <property type="term" value="C:cell outer membrane"/>
    <property type="evidence" value="ECO:0007669"/>
    <property type="project" value="UniProtKB-SubCell"/>
</dbReference>
<evidence type="ECO:0000256" key="7">
    <source>
        <dbReference type="PROSITE-ProRule" id="PRU01360"/>
    </source>
</evidence>
<dbReference type="KEGG" id="cbae:COR50_07125"/>
<dbReference type="InterPro" id="IPR008969">
    <property type="entry name" value="CarboxyPept-like_regulatory"/>
</dbReference>
<gene>
    <name evidence="9" type="ORF">COR50_07125</name>
</gene>
<keyword evidence="2 7" id="KW-0813">Transport</keyword>
<dbReference type="Pfam" id="PF07660">
    <property type="entry name" value="STN"/>
    <property type="match status" value="1"/>
</dbReference>
<evidence type="ECO:0000256" key="2">
    <source>
        <dbReference type="ARBA" id="ARBA00022448"/>
    </source>
</evidence>
<evidence type="ECO:0000313" key="9">
    <source>
        <dbReference type="EMBL" id="ATL46974.1"/>
    </source>
</evidence>
<dbReference type="OrthoDB" id="899266at2"/>
<dbReference type="Gene3D" id="2.40.170.20">
    <property type="entry name" value="TonB-dependent receptor, beta-barrel domain"/>
    <property type="match status" value="1"/>
</dbReference>
<dbReference type="InterPro" id="IPR012910">
    <property type="entry name" value="Plug_dom"/>
</dbReference>
<proteinExistence type="inferred from homology"/>
<keyword evidence="4 7" id="KW-0812">Transmembrane</keyword>
<dbReference type="InterPro" id="IPR036942">
    <property type="entry name" value="Beta-barrel_TonB_sf"/>
</dbReference>
<keyword evidence="5 7" id="KW-0472">Membrane</keyword>
<evidence type="ECO:0000256" key="1">
    <source>
        <dbReference type="ARBA" id="ARBA00004571"/>
    </source>
</evidence>
<dbReference type="SUPFAM" id="SSF56935">
    <property type="entry name" value="Porins"/>
    <property type="match status" value="1"/>
</dbReference>
<keyword evidence="6 7" id="KW-0998">Cell outer membrane</keyword>
<evidence type="ECO:0000256" key="4">
    <source>
        <dbReference type="ARBA" id="ARBA00022692"/>
    </source>
</evidence>
<evidence type="ECO:0000256" key="3">
    <source>
        <dbReference type="ARBA" id="ARBA00022452"/>
    </source>
</evidence>
<dbReference type="PROSITE" id="PS52016">
    <property type="entry name" value="TONB_DEPENDENT_REC_3"/>
    <property type="match status" value="1"/>
</dbReference>
<evidence type="ECO:0000256" key="6">
    <source>
        <dbReference type="ARBA" id="ARBA00023237"/>
    </source>
</evidence>
<dbReference type="SUPFAM" id="SSF49464">
    <property type="entry name" value="Carboxypeptidase regulatory domain-like"/>
    <property type="match status" value="1"/>
</dbReference>
<sequence length="1132" mass="125148">MKKIRLGGDSLPYPILKVFLVMKLAFLVVLVSCMQVSAGVFGQNTHLSLKAEDMKFSKMLKLIERKLPYRFVYSTDLVPSDKKVSLDVTDASLDEVMAKILADTDLEFKLISKKLIVIAPKASDIQEVRVKGKVTDSSGMALPGVSVRVVGTNTGTITNGSGEYELSAPGNASLEFSYIGYLSQTVAINNRTEINIKLADNSKGLNEVVVVGFGTQRKANLSGAVATISTKSISNRPVASVQESLQGVSPGLTILNRPGDVGSESNITMTVRGRTNLGSPGPLIIIDGIPVSNREFQSLKPSDIESMSVLKDAASSAIYGSRAANGVILVTTKKGEEGRTSIDLNASYGWQSPTRHFEYLGSYDYATLYNEALSNAGKDPKFTAEQLQYFKDGSRPDEYPNTDWYKEALVKNPALKDVNLGVSGGSKKSQYYLGLGYLGQESLVQNKDLNRYNLRLNASSQVLPILNIGTNISFIKQDRDTKGGELNWVALNRLVPSMVAIHSDGTWGTINGGSADATLAKDNVLRNMAEGGRGYSRDNITQAGLTAKLTPLPGLMIYGQGSLKYNNNMSFAFTNTLPPLINFLTKEEMTSTRVTQNQMVERWSRRQETLIQGYAEYEKQIKAHHFKLMVGASQERNLYRYIAGGRLNFPNNQAGILDLGSSVDLPTENDSYYGTNVPLNRSYEEFWGILSYFGRINYDYKGKYIFEANFRQDYSSRFHPDYRQANFPSLSAAWRMSEEPFLRNATFLDNLKLRASWGILGNESSTPLGNYLDLLKYGAVYSFNGTQVNGAYQDRGVNIEASWENVYMTDFGVDATFLKGKIDVVADYYIKTTKDILVPITVGNTYALKAPTVNQGSTRNKGIELAVTYNDRIGKDFTFSISGNISKINNEILNLGEVNERISDKWIERVGGSVGDFYGLQAIGLFVDDADVANSPKQASATKPGDIKYKDQNGDKIIDANDRVVIGNDVPWFNYGFSITANYKGIDFSILGYGVTNVETYLDNEASYAFFNGAGVKPLHKNRWTKENPDPNADYPRLLLSSDGQHNYNNNNSFWLFDASYFRIRALTLGYTLPEKLTRKASIKNARLYVAANNPFTIMFDDRLTDYDPEIASGRGGYPGIKTWSVGINVKF</sequence>
<accession>A0A291QT10</accession>